<evidence type="ECO:0000256" key="9">
    <source>
        <dbReference type="SAM" id="Phobius"/>
    </source>
</evidence>
<keyword evidence="6 9" id="KW-0472">Membrane</keyword>
<feature type="transmembrane region" description="Helical" evidence="9">
    <location>
        <begin position="140"/>
        <end position="158"/>
    </location>
</feature>
<dbReference type="CDD" id="cd00090">
    <property type="entry name" value="HTH_ARSR"/>
    <property type="match status" value="1"/>
</dbReference>
<dbReference type="InterPro" id="IPR036388">
    <property type="entry name" value="WH-like_DNA-bd_sf"/>
</dbReference>
<dbReference type="PROSITE" id="PS50995">
    <property type="entry name" value="HTH_MARR_2"/>
    <property type="match status" value="1"/>
</dbReference>
<dbReference type="Proteomes" id="UP000077381">
    <property type="component" value="Unassembled WGS sequence"/>
</dbReference>
<feature type="transmembrane region" description="Helical" evidence="9">
    <location>
        <begin position="302"/>
        <end position="323"/>
    </location>
</feature>
<dbReference type="AlphaFoldDB" id="A0A177HIS5"/>
<dbReference type="Pfam" id="PF12802">
    <property type="entry name" value="MarR_2"/>
    <property type="match status" value="1"/>
</dbReference>
<feature type="compositionally biased region" description="Polar residues" evidence="8">
    <location>
        <begin position="518"/>
        <end position="532"/>
    </location>
</feature>
<sequence>MRLGRGSDIWHKPALSAVIAMGIPNLLLLGLGRLDLAVYTAAGSMCVLYAHGLPYAARARTLVWVILGMTATTGVGLVTAAATESTAVRVAVAALLAAAHKVVCDATRMGPPGNLIFTFIGASCLFFPQRFVAIPLHVDLTLAGGLLAWVVCMAPALVRPRGPERTAVARALEAAARLAGTAEGEPGHARARHAAAAAVNAAWHTVLLVPVPTPERAADRYRLELLLARAESGAADPRQLGAWARALRRNMPLPDLFPLGPEAEQVAGVAAEEAAVTALLRRHAPDRPRHSLLHALGPGSPLLPIGVRVAIGCALAGWASMALGVGRPYWAVITAAAVFQANMTLSWGRAVHRALGNFLGLAVFVALLPITRTGSLAIVLVALFFQFGAEATISRGYWLGAVSVTNLSLLMTEFAQPQPVRELIGDRVLDTVLGVVIGLLCCALVTNRRAAGRTEKALESTAAAHEAAARLVAQGAAPAPHAHELAWARTAWPAPFSNCATRRTPRPASGGSAPSPRNRSQPPNARATSSWPNWHGGSTPCGLLHQPTLGTDSAQIPHGDGPAAHVPGARPRHTRAGQGPWTRRRRVRPGPARTALVPGPAMEGKTVEDVVATVLRQWQQVRPDLDTAPMALIGRLNRCSALLQQAADAPLTRAGLSRAEFDILGTLRRVDRSLTPKQLARETFASGAAITKRVRTLEERGLVGRRADERDRRVSHLTLTDEGRELIDELLPEQLAYEATLLAGLSEERRNGLATELGDLLLVLEGRLGGALRH</sequence>
<keyword evidence="7" id="KW-0804">Transcription</keyword>
<organism evidence="11 12">
    <name type="scientific">Streptomyces jeddahensis</name>
    <dbReference type="NCBI Taxonomy" id="1716141"/>
    <lineage>
        <taxon>Bacteria</taxon>
        <taxon>Bacillati</taxon>
        <taxon>Actinomycetota</taxon>
        <taxon>Actinomycetes</taxon>
        <taxon>Kitasatosporales</taxon>
        <taxon>Streptomycetaceae</taxon>
        <taxon>Streptomyces</taxon>
    </lineage>
</organism>
<evidence type="ECO:0000256" key="5">
    <source>
        <dbReference type="ARBA" id="ARBA00023125"/>
    </source>
</evidence>
<dbReference type="InterPro" id="IPR000835">
    <property type="entry name" value="HTH_MarR-typ"/>
</dbReference>
<dbReference type="InterPro" id="IPR036390">
    <property type="entry name" value="WH_DNA-bd_sf"/>
</dbReference>
<feature type="transmembrane region" description="Helical" evidence="9">
    <location>
        <begin position="62"/>
        <end position="81"/>
    </location>
</feature>
<evidence type="ECO:0000259" key="10">
    <source>
        <dbReference type="PROSITE" id="PS50995"/>
    </source>
</evidence>
<dbReference type="Gene3D" id="1.10.10.10">
    <property type="entry name" value="Winged helix-like DNA-binding domain superfamily/Winged helix DNA-binding domain"/>
    <property type="match status" value="1"/>
</dbReference>
<feature type="transmembrane region" description="Helical" evidence="9">
    <location>
        <begin position="87"/>
        <end position="103"/>
    </location>
</feature>
<protein>
    <submittedName>
        <fullName evidence="11">Putative HTH-type transcriptional regulator</fullName>
    </submittedName>
</protein>
<dbReference type="SMART" id="SM00347">
    <property type="entry name" value="HTH_MARR"/>
    <property type="match status" value="1"/>
</dbReference>
<dbReference type="GO" id="GO:0003700">
    <property type="term" value="F:DNA-binding transcription factor activity"/>
    <property type="evidence" value="ECO:0007669"/>
    <property type="project" value="InterPro"/>
</dbReference>
<feature type="domain" description="HTH marR-type" evidence="10">
    <location>
        <begin position="629"/>
        <end position="769"/>
    </location>
</feature>
<dbReference type="PROSITE" id="PS01117">
    <property type="entry name" value="HTH_MARR_1"/>
    <property type="match status" value="1"/>
</dbReference>
<feature type="region of interest" description="Disordered" evidence="8">
    <location>
        <begin position="497"/>
        <end position="599"/>
    </location>
</feature>
<dbReference type="PANTHER" id="PTHR42756:SF1">
    <property type="entry name" value="TRANSCRIPTIONAL REPRESSOR OF EMRAB OPERON"/>
    <property type="match status" value="1"/>
</dbReference>
<keyword evidence="5" id="KW-0238">DNA-binding</keyword>
<keyword evidence="4" id="KW-0805">Transcription regulation</keyword>
<evidence type="ECO:0000313" key="12">
    <source>
        <dbReference type="Proteomes" id="UP000077381"/>
    </source>
</evidence>
<dbReference type="PATRIC" id="fig|1716141.3.peg.6457"/>
<evidence type="ECO:0000256" key="7">
    <source>
        <dbReference type="ARBA" id="ARBA00023163"/>
    </source>
</evidence>
<dbReference type="GO" id="GO:0003677">
    <property type="term" value="F:DNA binding"/>
    <property type="evidence" value="ECO:0007669"/>
    <property type="project" value="UniProtKB-KW"/>
</dbReference>
<feature type="compositionally biased region" description="Low complexity" evidence="8">
    <location>
        <begin position="506"/>
        <end position="517"/>
    </location>
</feature>
<dbReference type="InterPro" id="IPR049453">
    <property type="entry name" value="Memb_transporter_dom"/>
</dbReference>
<dbReference type="InterPro" id="IPR023187">
    <property type="entry name" value="Tscrpt_reg_MarR-type_CS"/>
</dbReference>
<feature type="transmembrane region" description="Helical" evidence="9">
    <location>
        <begin position="36"/>
        <end position="55"/>
    </location>
</feature>
<dbReference type="Pfam" id="PF13515">
    <property type="entry name" value="FUSC_2"/>
    <property type="match status" value="1"/>
</dbReference>
<feature type="transmembrane region" description="Helical" evidence="9">
    <location>
        <begin position="329"/>
        <end position="347"/>
    </location>
</feature>
<feature type="transmembrane region" description="Helical" evidence="9">
    <location>
        <begin position="12"/>
        <end position="30"/>
    </location>
</feature>
<dbReference type="STRING" id="1716141.STSP_61430"/>
<accession>A0A177HIS5</accession>
<keyword evidence="12" id="KW-1185">Reference proteome</keyword>
<dbReference type="EMBL" id="LOHS01000137">
    <property type="protein sequence ID" value="OAH10530.1"/>
    <property type="molecule type" value="Genomic_DNA"/>
</dbReference>
<comment type="subcellular location">
    <subcellularLocation>
        <location evidence="1">Membrane</location>
        <topology evidence="1">Multi-pass membrane protein</topology>
    </subcellularLocation>
</comment>
<gene>
    <name evidence="11" type="ORF">STSP_61430</name>
</gene>
<dbReference type="PANTHER" id="PTHR42756">
    <property type="entry name" value="TRANSCRIPTIONAL REGULATOR, MARR"/>
    <property type="match status" value="1"/>
</dbReference>
<evidence type="ECO:0000313" key="11">
    <source>
        <dbReference type="EMBL" id="OAH10530.1"/>
    </source>
</evidence>
<evidence type="ECO:0000256" key="4">
    <source>
        <dbReference type="ARBA" id="ARBA00023015"/>
    </source>
</evidence>
<dbReference type="PRINTS" id="PR00598">
    <property type="entry name" value="HTHMARR"/>
</dbReference>
<name>A0A177HIS5_9ACTN</name>
<dbReference type="GO" id="GO:0016020">
    <property type="term" value="C:membrane"/>
    <property type="evidence" value="ECO:0007669"/>
    <property type="project" value="UniProtKB-SubCell"/>
</dbReference>
<keyword evidence="2 9" id="KW-0812">Transmembrane</keyword>
<feature type="transmembrane region" description="Helical" evidence="9">
    <location>
        <begin position="115"/>
        <end position="134"/>
    </location>
</feature>
<feature type="transmembrane region" description="Helical" evidence="9">
    <location>
        <begin position="359"/>
        <end position="385"/>
    </location>
</feature>
<dbReference type="SUPFAM" id="SSF46785">
    <property type="entry name" value="Winged helix' DNA-binding domain"/>
    <property type="match status" value="1"/>
</dbReference>
<reference evidence="11 12" key="1">
    <citation type="submission" date="2015-12" db="EMBL/GenBank/DDBJ databases">
        <title>Genome sequence of Streptomyces sp. G25.</title>
        <authorList>
            <person name="Poehlein A."/>
            <person name="Roettig A."/>
            <person name="Hiessl S."/>
            <person name="Hauschild P."/>
            <person name="Schauer J."/>
            <person name="Madkour M.H."/>
            <person name="Al-Ansari A.M."/>
            <person name="Almakishah N.H."/>
            <person name="Steinbuechel A."/>
            <person name="Daniel R."/>
        </authorList>
    </citation>
    <scope>NUCLEOTIDE SEQUENCE [LARGE SCALE GENOMIC DNA]</scope>
    <source>
        <strain evidence="12">G25(2015)</strain>
    </source>
</reference>
<proteinExistence type="predicted"/>
<evidence type="ECO:0000256" key="2">
    <source>
        <dbReference type="ARBA" id="ARBA00022692"/>
    </source>
</evidence>
<dbReference type="InterPro" id="IPR011991">
    <property type="entry name" value="ArsR-like_HTH"/>
</dbReference>
<keyword evidence="3 9" id="KW-1133">Transmembrane helix</keyword>
<evidence type="ECO:0000256" key="6">
    <source>
        <dbReference type="ARBA" id="ARBA00023136"/>
    </source>
</evidence>
<evidence type="ECO:0000256" key="3">
    <source>
        <dbReference type="ARBA" id="ARBA00022989"/>
    </source>
</evidence>
<comment type="caution">
    <text evidence="11">The sequence shown here is derived from an EMBL/GenBank/DDBJ whole genome shotgun (WGS) entry which is preliminary data.</text>
</comment>
<evidence type="ECO:0000256" key="1">
    <source>
        <dbReference type="ARBA" id="ARBA00004141"/>
    </source>
</evidence>
<evidence type="ECO:0000256" key="8">
    <source>
        <dbReference type="SAM" id="MobiDB-lite"/>
    </source>
</evidence>